<evidence type="ECO:0000313" key="12">
    <source>
        <dbReference type="Proteomes" id="UP000557842"/>
    </source>
</evidence>
<dbReference type="InterPro" id="IPR000515">
    <property type="entry name" value="MetI-like"/>
</dbReference>
<comment type="subcellular location">
    <subcellularLocation>
        <location evidence="1 7">Cell membrane</location>
        <topology evidence="1 7">Multi-pass membrane protein</topology>
    </subcellularLocation>
</comment>
<proteinExistence type="inferred from homology"/>
<evidence type="ECO:0000256" key="5">
    <source>
        <dbReference type="ARBA" id="ARBA00022989"/>
    </source>
</evidence>
<protein>
    <submittedName>
        <fullName evidence="10">ABC transporter permease</fullName>
    </submittedName>
</protein>
<dbReference type="SUPFAM" id="SSF161098">
    <property type="entry name" value="MetI-like"/>
    <property type="match status" value="1"/>
</dbReference>
<dbReference type="Gene3D" id="1.10.3720.10">
    <property type="entry name" value="MetI-like"/>
    <property type="match status" value="1"/>
</dbReference>
<dbReference type="InterPro" id="IPR050366">
    <property type="entry name" value="BP-dependent_transpt_permease"/>
</dbReference>
<feature type="transmembrane region" description="Helical" evidence="7">
    <location>
        <begin position="184"/>
        <end position="211"/>
    </location>
</feature>
<evidence type="ECO:0000313" key="9">
    <source>
        <dbReference type="EMBL" id="EAI5408489.1"/>
    </source>
</evidence>
<name>A0A5L4KCX9_CAMFE</name>
<evidence type="ECO:0000259" key="8">
    <source>
        <dbReference type="PROSITE" id="PS50928"/>
    </source>
</evidence>
<dbReference type="GO" id="GO:0005886">
    <property type="term" value="C:plasma membrane"/>
    <property type="evidence" value="ECO:0007669"/>
    <property type="project" value="UniProtKB-SubCell"/>
</dbReference>
<dbReference type="AlphaFoldDB" id="A0A5L4KCX9"/>
<keyword evidence="2 7" id="KW-0813">Transport</keyword>
<dbReference type="PROSITE" id="PS50928">
    <property type="entry name" value="ABC_TM1"/>
    <property type="match status" value="1"/>
</dbReference>
<feature type="transmembrane region" description="Helical" evidence="7">
    <location>
        <begin position="65"/>
        <end position="88"/>
    </location>
</feature>
<evidence type="ECO:0000256" key="2">
    <source>
        <dbReference type="ARBA" id="ARBA00022448"/>
    </source>
</evidence>
<comment type="caution">
    <text evidence="10">The sequence shown here is derived from an EMBL/GenBank/DDBJ whole genome shotgun (WGS) entry which is preliminary data.</text>
</comment>
<keyword evidence="4 7" id="KW-0812">Transmembrane</keyword>
<keyword evidence="5 7" id="KW-1133">Transmembrane helix</keyword>
<keyword evidence="6 7" id="KW-0472">Membrane</keyword>
<dbReference type="Pfam" id="PF00528">
    <property type="entry name" value="BPD_transp_1"/>
    <property type="match status" value="1"/>
</dbReference>
<evidence type="ECO:0000256" key="3">
    <source>
        <dbReference type="ARBA" id="ARBA00022475"/>
    </source>
</evidence>
<dbReference type="EMBL" id="AABQDW010000013">
    <property type="protein sequence ID" value="EAI5408489.1"/>
    <property type="molecule type" value="Genomic_DNA"/>
</dbReference>
<dbReference type="GO" id="GO:0055085">
    <property type="term" value="P:transmembrane transport"/>
    <property type="evidence" value="ECO:0007669"/>
    <property type="project" value="InterPro"/>
</dbReference>
<dbReference type="RefSeq" id="WP_065843676.1">
    <property type="nucleotide sequence ID" value="NZ_AABUZP020000066.1"/>
</dbReference>
<evidence type="ECO:0000313" key="10">
    <source>
        <dbReference type="EMBL" id="EAK0453411.1"/>
    </source>
</evidence>
<accession>A0A5L4KCX9</accession>
<feature type="transmembrane region" description="Helical" evidence="7">
    <location>
        <begin position="126"/>
        <end position="145"/>
    </location>
</feature>
<evidence type="ECO:0000256" key="4">
    <source>
        <dbReference type="ARBA" id="ARBA00022692"/>
    </source>
</evidence>
<dbReference type="CDD" id="cd06261">
    <property type="entry name" value="TM_PBP2"/>
    <property type="match status" value="1"/>
</dbReference>
<dbReference type="EMBL" id="AACCXM010000008">
    <property type="protein sequence ID" value="EAK0469262.1"/>
    <property type="molecule type" value="Genomic_DNA"/>
</dbReference>
<gene>
    <name evidence="10" type="ORF">AAH17_07030</name>
    <name evidence="11" type="ORF">AAH24_07795</name>
    <name evidence="9" type="ORF">BVH53_07220</name>
</gene>
<evidence type="ECO:0000256" key="6">
    <source>
        <dbReference type="ARBA" id="ARBA00023136"/>
    </source>
</evidence>
<evidence type="ECO:0000256" key="7">
    <source>
        <dbReference type="RuleBase" id="RU363032"/>
    </source>
</evidence>
<dbReference type="PANTHER" id="PTHR43386">
    <property type="entry name" value="OLIGOPEPTIDE TRANSPORT SYSTEM PERMEASE PROTEIN APPC"/>
    <property type="match status" value="1"/>
</dbReference>
<organism evidence="10">
    <name type="scientific">Campylobacter fetus</name>
    <dbReference type="NCBI Taxonomy" id="196"/>
    <lineage>
        <taxon>Bacteria</taxon>
        <taxon>Pseudomonadati</taxon>
        <taxon>Campylobacterota</taxon>
        <taxon>Epsilonproteobacteria</taxon>
        <taxon>Campylobacterales</taxon>
        <taxon>Campylobacteraceae</taxon>
        <taxon>Campylobacter</taxon>
    </lineage>
</organism>
<dbReference type="Proteomes" id="UP000557842">
    <property type="component" value="Unassembled WGS sequence"/>
</dbReference>
<evidence type="ECO:0000313" key="11">
    <source>
        <dbReference type="EMBL" id="EAK0469262.1"/>
    </source>
</evidence>
<dbReference type="EMBL" id="AACCXK010000012">
    <property type="protein sequence ID" value="EAK0453411.1"/>
    <property type="molecule type" value="Genomic_DNA"/>
</dbReference>
<feature type="transmembrane region" description="Helical" evidence="7">
    <location>
        <begin position="5"/>
        <end position="22"/>
    </location>
</feature>
<feature type="domain" description="ABC transmembrane type-1" evidence="8">
    <location>
        <begin position="61"/>
        <end position="253"/>
    </location>
</feature>
<dbReference type="PANTHER" id="PTHR43386:SF1">
    <property type="entry name" value="D,D-DIPEPTIDE TRANSPORT SYSTEM PERMEASE PROTEIN DDPC-RELATED"/>
    <property type="match status" value="1"/>
</dbReference>
<evidence type="ECO:0000256" key="1">
    <source>
        <dbReference type="ARBA" id="ARBA00004651"/>
    </source>
</evidence>
<reference evidence="10 12" key="1">
    <citation type="submission" date="2018-05" db="EMBL/GenBank/DDBJ databases">
        <authorList>
            <consortium name="PulseNet: The National Subtyping Network for Foodborne Disease Surveillance"/>
            <person name="Tarr C.L."/>
            <person name="Trees E."/>
            <person name="Katz L.S."/>
            <person name="Carleton-Romer H.A."/>
            <person name="Stroika S."/>
            <person name="Kucerova Z."/>
            <person name="Roache K.F."/>
            <person name="Sabol A.L."/>
            <person name="Besser J."/>
            <person name="Gerner-Smidt P."/>
        </authorList>
    </citation>
    <scope>NUCLEOTIDE SEQUENCE</scope>
    <source>
        <strain evidence="10">2014D-0197</strain>
        <strain evidence="9 12">2016D-0221</strain>
        <strain evidence="11">D4313</strain>
    </source>
</reference>
<feature type="transmembrane region" description="Helical" evidence="7">
    <location>
        <begin position="231"/>
        <end position="252"/>
    </location>
</feature>
<feature type="transmembrane region" description="Helical" evidence="7">
    <location>
        <begin position="100"/>
        <end position="120"/>
    </location>
</feature>
<comment type="similarity">
    <text evidence="7">Belongs to the binding-protein-dependent transport system permease family.</text>
</comment>
<dbReference type="InterPro" id="IPR035906">
    <property type="entry name" value="MetI-like_sf"/>
</dbReference>
<keyword evidence="3" id="KW-1003">Cell membrane</keyword>
<sequence length="260" mass="28856">MKKITIYTTIFFGLIIILPMFAPFDPNEVNLNAIKLAPNLKNILGTDFLGRDELSRILFAFRNSIFIGLLSGVFAIIFAFGFAFLALNSPKIVKTFLMRFLDAFLSLPNLLFILLFSAFSDKGFNIFTISLLLAIFSFGSGAKVIHDEFLSISKNEFILNAKVLGAERFEIMFYEILPVAKNSVFVIFINICAHAISTEALLSFFGLGLMVGEASLGNMLNEAAKAIFTGAWWLVLTPGLAIFVTILSLMLVGERVQKYD</sequence>